<dbReference type="GO" id="GO:0046872">
    <property type="term" value="F:metal ion binding"/>
    <property type="evidence" value="ECO:0007669"/>
    <property type="project" value="UniProtKB-KW"/>
</dbReference>
<evidence type="ECO:0000256" key="5">
    <source>
        <dbReference type="ARBA" id="ARBA00022842"/>
    </source>
</evidence>
<dbReference type="InterPro" id="IPR033749">
    <property type="entry name" value="Polyprenyl_synt_CS"/>
</dbReference>
<dbReference type="Proteomes" id="UP001626550">
    <property type="component" value="Unassembled WGS sequence"/>
</dbReference>
<name>A0ABD2QH28_9PLAT</name>
<protein>
    <submittedName>
        <fullName evidence="7">Decaprenyl-diphosphate synthase subunit 1</fullName>
    </submittedName>
</protein>
<comment type="caution">
    <text evidence="7">The sequence shown here is derived from an EMBL/GenBank/DDBJ whole genome shotgun (WGS) entry which is preliminary data.</text>
</comment>
<dbReference type="SFLD" id="SFLDS00005">
    <property type="entry name" value="Isoprenoid_Synthase_Type_I"/>
    <property type="match status" value="1"/>
</dbReference>
<dbReference type="InterPro" id="IPR000092">
    <property type="entry name" value="Polyprenyl_synt"/>
</dbReference>
<comment type="similarity">
    <text evidence="2">Belongs to the FPP/GGPP synthase family.</text>
</comment>
<dbReference type="GO" id="GO:0008299">
    <property type="term" value="P:isoprenoid biosynthetic process"/>
    <property type="evidence" value="ECO:0007669"/>
    <property type="project" value="UniProtKB-KW"/>
</dbReference>
<keyword evidence="4" id="KW-0479">Metal-binding</keyword>
<dbReference type="PANTHER" id="PTHR12001:SF69">
    <property type="entry name" value="ALL TRANS-POLYPRENYL-DIPHOSPHATE SYNTHASE PDSS1"/>
    <property type="match status" value="1"/>
</dbReference>
<keyword evidence="6" id="KW-0414">Isoprene biosynthesis</keyword>
<dbReference type="Pfam" id="PF00348">
    <property type="entry name" value="polyprenyl_synt"/>
    <property type="match status" value="1"/>
</dbReference>
<dbReference type="EMBL" id="JBJKFK010000196">
    <property type="protein sequence ID" value="KAL3318850.1"/>
    <property type="molecule type" value="Genomic_DNA"/>
</dbReference>
<dbReference type="PROSITE" id="PS00444">
    <property type="entry name" value="POLYPRENYL_SYNTHASE_2"/>
    <property type="match status" value="1"/>
</dbReference>
<dbReference type="CDD" id="cd00685">
    <property type="entry name" value="Trans_IPPS_HT"/>
    <property type="match status" value="1"/>
</dbReference>
<dbReference type="GO" id="GO:1901663">
    <property type="term" value="P:quinone biosynthetic process"/>
    <property type="evidence" value="ECO:0007669"/>
    <property type="project" value="UniProtKB-ARBA"/>
</dbReference>
<dbReference type="GO" id="GO:0016740">
    <property type="term" value="F:transferase activity"/>
    <property type="evidence" value="ECO:0007669"/>
    <property type="project" value="UniProtKB-KW"/>
</dbReference>
<evidence type="ECO:0000256" key="1">
    <source>
        <dbReference type="ARBA" id="ARBA00001946"/>
    </source>
</evidence>
<evidence type="ECO:0000256" key="2">
    <source>
        <dbReference type="ARBA" id="ARBA00006706"/>
    </source>
</evidence>
<gene>
    <name evidence="7" type="primary">PDSS1</name>
    <name evidence="7" type="ORF">Ciccas_002479</name>
</gene>
<proteinExistence type="inferred from homology"/>
<evidence type="ECO:0000313" key="8">
    <source>
        <dbReference type="Proteomes" id="UP001626550"/>
    </source>
</evidence>
<evidence type="ECO:0000313" key="7">
    <source>
        <dbReference type="EMBL" id="KAL3318850.1"/>
    </source>
</evidence>
<dbReference type="Gene3D" id="1.10.600.10">
    <property type="entry name" value="Farnesyl Diphosphate Synthase"/>
    <property type="match status" value="1"/>
</dbReference>
<dbReference type="SUPFAM" id="SSF48576">
    <property type="entry name" value="Terpenoid synthases"/>
    <property type="match status" value="1"/>
</dbReference>
<dbReference type="AlphaFoldDB" id="A0ABD2QH28"/>
<organism evidence="7 8">
    <name type="scientific">Cichlidogyrus casuarinus</name>
    <dbReference type="NCBI Taxonomy" id="1844966"/>
    <lineage>
        <taxon>Eukaryota</taxon>
        <taxon>Metazoa</taxon>
        <taxon>Spiralia</taxon>
        <taxon>Lophotrochozoa</taxon>
        <taxon>Platyhelminthes</taxon>
        <taxon>Monogenea</taxon>
        <taxon>Monopisthocotylea</taxon>
        <taxon>Dactylogyridea</taxon>
        <taxon>Ancyrocephalidae</taxon>
        <taxon>Cichlidogyrus</taxon>
    </lineage>
</organism>
<evidence type="ECO:0000256" key="4">
    <source>
        <dbReference type="ARBA" id="ARBA00022723"/>
    </source>
</evidence>
<accession>A0ABD2QH28</accession>
<keyword evidence="3" id="KW-0808">Transferase</keyword>
<keyword evidence="5" id="KW-0460">Magnesium</keyword>
<evidence type="ECO:0000256" key="3">
    <source>
        <dbReference type="ARBA" id="ARBA00022679"/>
    </source>
</evidence>
<comment type="cofactor">
    <cofactor evidence="1">
        <name>Mg(2+)</name>
        <dbReference type="ChEBI" id="CHEBI:18420"/>
    </cofactor>
</comment>
<dbReference type="PANTHER" id="PTHR12001">
    <property type="entry name" value="GERANYLGERANYL PYROPHOSPHATE SYNTHASE"/>
    <property type="match status" value="1"/>
</dbReference>
<reference evidence="7 8" key="1">
    <citation type="submission" date="2024-11" db="EMBL/GenBank/DDBJ databases">
        <title>Adaptive evolution of stress response genes in parasites aligns with host niche diversity.</title>
        <authorList>
            <person name="Hahn C."/>
            <person name="Resl P."/>
        </authorList>
    </citation>
    <scope>NUCLEOTIDE SEQUENCE [LARGE SCALE GENOMIC DNA]</scope>
    <source>
        <strain evidence="7">EGGRZ-B1_66</strain>
        <tissue evidence="7">Body</tissue>
    </source>
</reference>
<dbReference type="PROSITE" id="PS00723">
    <property type="entry name" value="POLYPRENYL_SYNTHASE_1"/>
    <property type="match status" value="1"/>
</dbReference>
<dbReference type="InterPro" id="IPR008949">
    <property type="entry name" value="Isoprenoid_synthase_dom_sf"/>
</dbReference>
<evidence type="ECO:0000256" key="6">
    <source>
        <dbReference type="ARBA" id="ARBA00023229"/>
    </source>
</evidence>
<sequence length="247" mass="27274">MIHSATLVHDDVLDSSDMRRGRPSVTSTYGSRQATLTGSYILTSSSQLLAQIDNPDVISVLSRVLDDLLRGETLQLIQLDDEDRRFKVYFEKTYGKTASLIANGCKAVAMLSNPQDTSLVESAYQFGRNLGMAFQLIDDVLDLSCKGDALGKPSGGADLSLGIVTAPVLFASQQFDEVAAAISRNFSRPNDVPLVLDYIAKSDGLEQTRMLAEFHFQEAQRQILRIQDSPYRQALLHVAAKFIQRDR</sequence>
<keyword evidence="8" id="KW-1185">Reference proteome</keyword>